<evidence type="ECO:0000256" key="1">
    <source>
        <dbReference type="SAM" id="MobiDB-lite"/>
    </source>
</evidence>
<evidence type="ECO:0000313" key="3">
    <source>
        <dbReference type="Proteomes" id="UP000027238"/>
    </source>
</evidence>
<protein>
    <submittedName>
        <fullName evidence="2">Uncharacterized protein</fullName>
    </submittedName>
</protein>
<comment type="caution">
    <text evidence="2">The sequence shown here is derived from an EMBL/GenBank/DDBJ whole genome shotgun (WGS) entry which is preliminary data.</text>
</comment>
<name>A0A066XM24_COLSU</name>
<gene>
    <name evidence="2" type="ORF">CSUB01_12498</name>
</gene>
<reference evidence="3" key="1">
    <citation type="journal article" date="2014" name="Genome Announc.">
        <title>Draft genome sequence of Colletotrichum sublineola, a destructive pathogen of cultivated sorghum.</title>
        <authorList>
            <person name="Baroncelli R."/>
            <person name="Sanz-Martin J.M."/>
            <person name="Rech G.E."/>
            <person name="Sukno S.A."/>
            <person name="Thon M.R."/>
        </authorList>
    </citation>
    <scope>NUCLEOTIDE SEQUENCE [LARGE SCALE GENOMIC DNA]</scope>
    <source>
        <strain evidence="3">TX430BB</strain>
    </source>
</reference>
<dbReference type="EMBL" id="JMSE01000635">
    <property type="protein sequence ID" value="KDN68669.1"/>
    <property type="molecule type" value="Genomic_DNA"/>
</dbReference>
<proteinExistence type="predicted"/>
<dbReference type="AlphaFoldDB" id="A0A066XM24"/>
<feature type="region of interest" description="Disordered" evidence="1">
    <location>
        <begin position="1"/>
        <end position="23"/>
    </location>
</feature>
<dbReference type="HOGENOM" id="CLU_849958_0_0_1"/>
<evidence type="ECO:0000313" key="2">
    <source>
        <dbReference type="EMBL" id="KDN68669.1"/>
    </source>
</evidence>
<sequence length="327" mass="35457">MGLADTLPTGDKTTKGKLADCGPPKSLKVNADDPKWVLDLNVGSEEIAGGDDDIDFLLASMSLRDVPSTLADVDGKADWELLIMTFFLSKLPGLTKVHLHLSGHYEHQYFKFLDKDSLSTVTDFSMEYLGRGKRPSPDVGFRFLGPAPNTQKMAMKECGDGSFYFYIKGEYPSLGELRLPNASLFKEEIQFFHQCPKLVDLRFGFDFGSERFARVPGASAADALEAIQSQAAQLTGLHLTVDNGTPPDNMGTIGSLEKFSALKEVSIAAGFITNASDFVDSLPRSVATLTMIGDGKGVCEALKKIKSKRPITVKHLSCQSDCVSGAE</sequence>
<organism evidence="2 3">
    <name type="scientific">Colletotrichum sublineola</name>
    <name type="common">Sorghum anthracnose fungus</name>
    <dbReference type="NCBI Taxonomy" id="1173701"/>
    <lineage>
        <taxon>Eukaryota</taxon>
        <taxon>Fungi</taxon>
        <taxon>Dikarya</taxon>
        <taxon>Ascomycota</taxon>
        <taxon>Pezizomycotina</taxon>
        <taxon>Sordariomycetes</taxon>
        <taxon>Hypocreomycetidae</taxon>
        <taxon>Glomerellales</taxon>
        <taxon>Glomerellaceae</taxon>
        <taxon>Colletotrichum</taxon>
        <taxon>Colletotrichum graminicola species complex</taxon>
    </lineage>
</organism>
<dbReference type="Proteomes" id="UP000027238">
    <property type="component" value="Unassembled WGS sequence"/>
</dbReference>
<keyword evidence="3" id="KW-1185">Reference proteome</keyword>
<accession>A0A066XM24</accession>